<dbReference type="Proteomes" id="UP001390339">
    <property type="component" value="Unassembled WGS sequence"/>
</dbReference>
<feature type="region of interest" description="Disordered" evidence="1">
    <location>
        <begin position="49"/>
        <end position="70"/>
    </location>
</feature>
<accession>A0ABR2I4M7</accession>
<keyword evidence="3" id="KW-1185">Reference proteome</keyword>
<dbReference type="EMBL" id="JAPCWZ010000007">
    <property type="protein sequence ID" value="KAK8856982.1"/>
    <property type="molecule type" value="Genomic_DNA"/>
</dbReference>
<sequence length="155" mass="17566">MLRLLVLQNRPQIMSNSMKEPATATWGLSISDADFEKLKKGFEPESWDDKWGVSAEEQSQSRNVSIHVTRNPTGKDSYVLDIRPQGEDSGEGVKVEAITWDQKKGDIHITEEQAKKEVVVITRRLLECDFEALPEYDVSILWDHPAAEINIVNSN</sequence>
<comment type="caution">
    <text evidence="2">The sequence shown here is derived from an EMBL/GenBank/DDBJ whole genome shotgun (WGS) entry which is preliminary data.</text>
</comment>
<evidence type="ECO:0000256" key="1">
    <source>
        <dbReference type="SAM" id="MobiDB-lite"/>
    </source>
</evidence>
<protein>
    <submittedName>
        <fullName evidence="2">Uncharacterized protein</fullName>
    </submittedName>
</protein>
<feature type="compositionally biased region" description="Polar residues" evidence="1">
    <location>
        <begin position="56"/>
        <end position="70"/>
    </location>
</feature>
<gene>
    <name evidence="2" type="ORF">PGQ11_012894</name>
</gene>
<organism evidence="2 3">
    <name type="scientific">Apiospora arundinis</name>
    <dbReference type="NCBI Taxonomy" id="335852"/>
    <lineage>
        <taxon>Eukaryota</taxon>
        <taxon>Fungi</taxon>
        <taxon>Dikarya</taxon>
        <taxon>Ascomycota</taxon>
        <taxon>Pezizomycotina</taxon>
        <taxon>Sordariomycetes</taxon>
        <taxon>Xylariomycetidae</taxon>
        <taxon>Amphisphaeriales</taxon>
        <taxon>Apiosporaceae</taxon>
        <taxon>Apiospora</taxon>
    </lineage>
</organism>
<evidence type="ECO:0000313" key="3">
    <source>
        <dbReference type="Proteomes" id="UP001390339"/>
    </source>
</evidence>
<proteinExistence type="predicted"/>
<reference evidence="2 3" key="1">
    <citation type="journal article" date="2024" name="IMA Fungus">
        <title>Apiospora arundinis, a panoply of carbohydrate-active enzymes and secondary metabolites.</title>
        <authorList>
            <person name="Sorensen T."/>
            <person name="Petersen C."/>
            <person name="Muurmann A.T."/>
            <person name="Christiansen J.V."/>
            <person name="Brundto M.L."/>
            <person name="Overgaard C.K."/>
            <person name="Boysen A.T."/>
            <person name="Wollenberg R.D."/>
            <person name="Larsen T.O."/>
            <person name="Sorensen J.L."/>
            <person name="Nielsen K.L."/>
            <person name="Sondergaard T.E."/>
        </authorList>
    </citation>
    <scope>NUCLEOTIDE SEQUENCE [LARGE SCALE GENOMIC DNA]</scope>
    <source>
        <strain evidence="2 3">AAU 773</strain>
    </source>
</reference>
<evidence type="ECO:0000313" key="2">
    <source>
        <dbReference type="EMBL" id="KAK8856982.1"/>
    </source>
</evidence>
<name>A0ABR2I4M7_9PEZI</name>